<keyword evidence="1" id="KW-0732">Signal</keyword>
<name>A0A8H9C5Q4_9HYPH</name>
<dbReference type="RefSeq" id="WP_244749015.1">
    <property type="nucleotide sequence ID" value="NZ_AP024145.1"/>
</dbReference>
<evidence type="ECO:0000256" key="1">
    <source>
        <dbReference type="SAM" id="SignalP"/>
    </source>
</evidence>
<sequence length="128" mass="13306">MTGQTTMRRIVAALMGVGTLALAGCGGSTDRAAPPPVIAAPKPPPPVPAWGPVLAQDGTCTGPVPATATEIAPGIPECELVRLKGHPPTDVLVGESGRGQREVQVLYTEPGAKELYFFVNNRLDRIVK</sequence>
<dbReference type="EMBL" id="AP024145">
    <property type="protein sequence ID" value="BCM84542.1"/>
    <property type="molecule type" value="Genomic_DNA"/>
</dbReference>
<evidence type="ECO:0000313" key="3">
    <source>
        <dbReference type="Proteomes" id="UP000663508"/>
    </source>
</evidence>
<dbReference type="AlphaFoldDB" id="A0A8H9C5Q4"/>
<feature type="signal peptide" evidence="1">
    <location>
        <begin position="1"/>
        <end position="23"/>
    </location>
</feature>
<protein>
    <recommendedName>
        <fullName evidence="4">Lipoprotein</fullName>
    </recommendedName>
</protein>
<feature type="chain" id="PRO_5034003651" description="Lipoprotein" evidence="1">
    <location>
        <begin position="24"/>
        <end position="128"/>
    </location>
</feature>
<evidence type="ECO:0008006" key="4">
    <source>
        <dbReference type="Google" id="ProtNLM"/>
    </source>
</evidence>
<accession>A0A8H9C5Q4</accession>
<reference evidence="2" key="1">
    <citation type="submission" date="2020-11" db="EMBL/GenBank/DDBJ databases">
        <title>Complete genome sequence of a novel pathogenic Methylobacterium strain isolated from rice in Vietnam.</title>
        <authorList>
            <person name="Lai K."/>
            <person name="Okazaki S."/>
            <person name="Higashi K."/>
            <person name="Mori H."/>
            <person name="Toyoda A."/>
            <person name="Kurokawa K."/>
        </authorList>
    </citation>
    <scope>NUCLEOTIDE SEQUENCE</scope>
    <source>
        <strain evidence="2">VL1</strain>
    </source>
</reference>
<dbReference type="KEGG" id="mind:mvi_30030"/>
<gene>
    <name evidence="2" type="ORF">mvi_30030</name>
</gene>
<organism evidence="2 3">
    <name type="scientific">Methylobacterium indicum</name>
    <dbReference type="NCBI Taxonomy" id="1775910"/>
    <lineage>
        <taxon>Bacteria</taxon>
        <taxon>Pseudomonadati</taxon>
        <taxon>Pseudomonadota</taxon>
        <taxon>Alphaproteobacteria</taxon>
        <taxon>Hyphomicrobiales</taxon>
        <taxon>Methylobacteriaceae</taxon>
        <taxon>Methylobacterium</taxon>
    </lineage>
</organism>
<proteinExistence type="predicted"/>
<dbReference type="Proteomes" id="UP000663508">
    <property type="component" value="Chromosome"/>
</dbReference>
<evidence type="ECO:0000313" key="2">
    <source>
        <dbReference type="EMBL" id="BCM84542.1"/>
    </source>
</evidence>